<feature type="transmembrane region" description="Helical" evidence="7">
    <location>
        <begin position="289"/>
        <end position="311"/>
    </location>
</feature>
<feature type="transmembrane region" description="Helical" evidence="7">
    <location>
        <begin position="232"/>
        <end position="254"/>
    </location>
</feature>
<dbReference type="AlphaFoldDB" id="A0A1R4ECF9"/>
<feature type="transmembrane region" description="Helical" evidence="7">
    <location>
        <begin position="65"/>
        <end position="83"/>
    </location>
</feature>
<evidence type="ECO:0000313" key="8">
    <source>
        <dbReference type="EMBL" id="SJM36187.1"/>
    </source>
</evidence>
<organism evidence="8 9">
    <name type="scientific">Psychrobacter pasteurii</name>
    <dbReference type="NCBI Taxonomy" id="1945520"/>
    <lineage>
        <taxon>Bacteria</taxon>
        <taxon>Pseudomonadati</taxon>
        <taxon>Pseudomonadota</taxon>
        <taxon>Gammaproteobacteria</taxon>
        <taxon>Moraxellales</taxon>
        <taxon>Moraxellaceae</taxon>
        <taxon>Psychrobacter</taxon>
    </lineage>
</organism>
<reference evidence="9" key="1">
    <citation type="submission" date="2017-02" db="EMBL/GenBank/DDBJ databases">
        <authorList>
            <person name="Mornico D."/>
        </authorList>
    </citation>
    <scope>NUCLEOTIDE SEQUENCE [LARGE SCALE GENOMIC DNA]</scope>
</reference>
<feature type="transmembrane region" description="Helical" evidence="7">
    <location>
        <begin position="200"/>
        <end position="220"/>
    </location>
</feature>
<feature type="transmembrane region" description="Helical" evidence="7">
    <location>
        <begin position="260"/>
        <end position="277"/>
    </location>
</feature>
<dbReference type="RefSeq" id="WP_077447596.1">
    <property type="nucleotide sequence ID" value="NZ_FUGD01000032.1"/>
</dbReference>
<evidence type="ECO:0000256" key="5">
    <source>
        <dbReference type="ARBA" id="ARBA00022989"/>
    </source>
</evidence>
<dbReference type="InterPro" id="IPR004776">
    <property type="entry name" value="Mem_transp_PIN-like"/>
</dbReference>
<accession>A0A1R4ECF9</accession>
<comment type="subcellular location">
    <subcellularLocation>
        <location evidence="1">Membrane</location>
        <topology evidence="1">Multi-pass membrane protein</topology>
    </subcellularLocation>
</comment>
<dbReference type="EMBL" id="FUGD01000032">
    <property type="protein sequence ID" value="SJM36187.1"/>
    <property type="molecule type" value="Genomic_DNA"/>
</dbReference>
<keyword evidence="5 7" id="KW-1133">Transmembrane helix</keyword>
<dbReference type="PANTHER" id="PTHR36838">
    <property type="entry name" value="AUXIN EFFLUX CARRIER FAMILY PROTEIN"/>
    <property type="match status" value="1"/>
</dbReference>
<keyword evidence="6 7" id="KW-0472">Membrane</keyword>
<proteinExistence type="predicted"/>
<name>A0A1R4ECF9_9GAMM</name>
<feature type="transmembrane region" description="Helical" evidence="7">
    <location>
        <begin position="95"/>
        <end position="119"/>
    </location>
</feature>
<feature type="transmembrane region" description="Helical" evidence="7">
    <location>
        <begin position="125"/>
        <end position="147"/>
    </location>
</feature>
<feature type="transmembrane region" description="Helical" evidence="7">
    <location>
        <begin position="6"/>
        <end position="22"/>
    </location>
</feature>
<keyword evidence="3" id="KW-1003">Cell membrane</keyword>
<dbReference type="STRING" id="1945520.A1019T_00147"/>
<keyword evidence="2" id="KW-0813">Transport</keyword>
<keyword evidence="9" id="KW-1185">Reference proteome</keyword>
<evidence type="ECO:0000256" key="3">
    <source>
        <dbReference type="ARBA" id="ARBA00022475"/>
    </source>
</evidence>
<evidence type="ECO:0000256" key="4">
    <source>
        <dbReference type="ARBA" id="ARBA00022692"/>
    </source>
</evidence>
<dbReference type="OrthoDB" id="9810457at2"/>
<dbReference type="Pfam" id="PF03547">
    <property type="entry name" value="Mem_trans"/>
    <property type="match status" value="1"/>
</dbReference>
<protein>
    <submittedName>
        <fullName evidence="8">Putative transporter YfdV</fullName>
    </submittedName>
</protein>
<dbReference type="GO" id="GO:0055085">
    <property type="term" value="P:transmembrane transport"/>
    <property type="evidence" value="ECO:0007669"/>
    <property type="project" value="InterPro"/>
</dbReference>
<evidence type="ECO:0000313" key="9">
    <source>
        <dbReference type="Proteomes" id="UP000188169"/>
    </source>
</evidence>
<gene>
    <name evidence="8" type="ORF">A1019T_00147</name>
</gene>
<dbReference type="Proteomes" id="UP000188169">
    <property type="component" value="Unassembled WGS sequence"/>
</dbReference>
<dbReference type="PANTHER" id="PTHR36838:SF1">
    <property type="entry name" value="SLR1864 PROTEIN"/>
    <property type="match status" value="1"/>
</dbReference>
<dbReference type="GO" id="GO:0016020">
    <property type="term" value="C:membrane"/>
    <property type="evidence" value="ECO:0007669"/>
    <property type="project" value="UniProtKB-SubCell"/>
</dbReference>
<feature type="transmembrane region" description="Helical" evidence="7">
    <location>
        <begin position="34"/>
        <end position="53"/>
    </location>
</feature>
<sequence length="315" mass="33479">MLDIINITAPIFIIIALGYLSVRTRIIDQSHGKGMGILVMYIALPALIFNAIAAMPFQEVISPSYLLIYAIGSVLAFVIGIILTKGVWRQDNVSAALNSTALAYANSAFIGFAVLSAVIGPTKAATYLSMVVLIESFIMLPMLFIMADMSTDSSQSLGQLLLGIAKNLTRNPLIIAIVVSVSFSIFSLPVPQIVAQTAHMLTGVAAPVALFVIGMSLYGLELKGDLPKITTIGLGKLIVHPLMMLLAIMLIPSASVESKYVALLFASAPTFSTIAIIGQHYGLVDRVSAIVIISTIGSFFSMSAVLMYWGMAVGF</sequence>
<feature type="transmembrane region" description="Helical" evidence="7">
    <location>
        <begin position="168"/>
        <end position="188"/>
    </location>
</feature>
<keyword evidence="4 7" id="KW-0812">Transmembrane</keyword>
<evidence type="ECO:0000256" key="1">
    <source>
        <dbReference type="ARBA" id="ARBA00004141"/>
    </source>
</evidence>
<evidence type="ECO:0000256" key="6">
    <source>
        <dbReference type="ARBA" id="ARBA00023136"/>
    </source>
</evidence>
<evidence type="ECO:0000256" key="2">
    <source>
        <dbReference type="ARBA" id="ARBA00022448"/>
    </source>
</evidence>
<evidence type="ECO:0000256" key="7">
    <source>
        <dbReference type="SAM" id="Phobius"/>
    </source>
</evidence>